<dbReference type="EMBL" id="GBRH01230147">
    <property type="protein sequence ID" value="JAD67748.1"/>
    <property type="molecule type" value="Transcribed_RNA"/>
</dbReference>
<reference evidence="1" key="1">
    <citation type="submission" date="2014-09" db="EMBL/GenBank/DDBJ databases">
        <authorList>
            <person name="Magalhaes I.L.F."/>
            <person name="Oliveira U."/>
            <person name="Santos F.R."/>
            <person name="Vidigal T.H.D.A."/>
            <person name="Brescovit A.D."/>
            <person name="Santos A.J."/>
        </authorList>
    </citation>
    <scope>NUCLEOTIDE SEQUENCE</scope>
    <source>
        <tissue evidence="1">Shoot tissue taken approximately 20 cm above the soil surface</tissue>
    </source>
</reference>
<organism evidence="1">
    <name type="scientific">Arundo donax</name>
    <name type="common">Giant reed</name>
    <name type="synonym">Donax arundinaceus</name>
    <dbReference type="NCBI Taxonomy" id="35708"/>
    <lineage>
        <taxon>Eukaryota</taxon>
        <taxon>Viridiplantae</taxon>
        <taxon>Streptophyta</taxon>
        <taxon>Embryophyta</taxon>
        <taxon>Tracheophyta</taxon>
        <taxon>Spermatophyta</taxon>
        <taxon>Magnoliopsida</taxon>
        <taxon>Liliopsida</taxon>
        <taxon>Poales</taxon>
        <taxon>Poaceae</taxon>
        <taxon>PACMAD clade</taxon>
        <taxon>Arundinoideae</taxon>
        <taxon>Arundineae</taxon>
        <taxon>Arundo</taxon>
    </lineage>
</organism>
<dbReference type="AlphaFoldDB" id="A0A0A9BZW7"/>
<proteinExistence type="predicted"/>
<name>A0A0A9BZW7_ARUDO</name>
<evidence type="ECO:0000313" key="1">
    <source>
        <dbReference type="EMBL" id="JAD67748.1"/>
    </source>
</evidence>
<accession>A0A0A9BZW7</accession>
<sequence>MGSDLPQQPLQHGGGVLWQDACIQSHCFS</sequence>
<reference evidence="1" key="2">
    <citation type="journal article" date="2015" name="Data Brief">
        <title>Shoot transcriptome of the giant reed, Arundo donax.</title>
        <authorList>
            <person name="Barrero R.A."/>
            <person name="Guerrero F.D."/>
            <person name="Moolhuijzen P."/>
            <person name="Goolsby J.A."/>
            <person name="Tidwell J."/>
            <person name="Bellgard S.E."/>
            <person name="Bellgard M.I."/>
        </authorList>
    </citation>
    <scope>NUCLEOTIDE SEQUENCE</scope>
    <source>
        <tissue evidence="1">Shoot tissue taken approximately 20 cm above the soil surface</tissue>
    </source>
</reference>
<protein>
    <submittedName>
        <fullName evidence="1">Uncharacterized protein</fullName>
    </submittedName>
</protein>